<dbReference type="InterPro" id="IPR006680">
    <property type="entry name" value="Amidohydro-rel"/>
</dbReference>
<organism evidence="4">
    <name type="scientific">Gymnodinialimonas phycosphaerae</name>
    <dbReference type="NCBI Taxonomy" id="2841589"/>
    <lineage>
        <taxon>Bacteria</taxon>
        <taxon>Pseudomonadati</taxon>
        <taxon>Pseudomonadota</taxon>
        <taxon>Alphaproteobacteria</taxon>
        <taxon>Rhodobacterales</taxon>
        <taxon>Paracoccaceae</taxon>
        <taxon>Gymnodinialimonas</taxon>
    </lineage>
</organism>
<dbReference type="GO" id="GO:0016787">
    <property type="term" value="F:hydrolase activity"/>
    <property type="evidence" value="ECO:0007669"/>
    <property type="project" value="InterPro"/>
</dbReference>
<dbReference type="InterPro" id="IPR052350">
    <property type="entry name" value="Metallo-dep_Lactonases"/>
</dbReference>
<dbReference type="EMBL" id="JAIMBW010000001">
    <property type="protein sequence ID" value="MBY4892174.1"/>
    <property type="molecule type" value="Genomic_DNA"/>
</dbReference>
<dbReference type="PANTHER" id="PTHR43569">
    <property type="entry name" value="AMIDOHYDROLASE"/>
    <property type="match status" value="1"/>
</dbReference>
<protein>
    <submittedName>
        <fullName evidence="4">Amidohydrolase family protein</fullName>
    </submittedName>
</protein>
<gene>
    <name evidence="3" type="ORF">KUL25_05290</name>
    <name evidence="4" type="ORF">KUL25_05295</name>
</gene>
<comment type="similarity">
    <text evidence="1">Belongs to the metallo-dependent hydrolases superfamily.</text>
</comment>
<dbReference type="PANTHER" id="PTHR43569:SF2">
    <property type="entry name" value="AMIDOHYDROLASE-RELATED DOMAIN-CONTAINING PROTEIN"/>
    <property type="match status" value="1"/>
</dbReference>
<evidence type="ECO:0000259" key="2">
    <source>
        <dbReference type="Pfam" id="PF04909"/>
    </source>
</evidence>
<dbReference type="Pfam" id="PF04909">
    <property type="entry name" value="Amidohydro_2"/>
    <property type="match status" value="1"/>
</dbReference>
<reference evidence="4 5" key="1">
    <citation type="submission" date="2021-07" db="EMBL/GenBank/DDBJ databases">
        <title>Karlodiniumbacter phycospheric gen. nov., sp. nov., a phycosphere bacterium isolated from karlodinium veneficum.</title>
        <authorList>
            <person name="Peng Y."/>
            <person name="Jiang L."/>
            <person name="Lee J."/>
        </authorList>
    </citation>
    <scope>NUCLEOTIDE SEQUENCE</scope>
    <source>
        <strain evidence="4 5">N5</strain>
    </source>
</reference>
<feature type="domain" description="Amidohydrolase-related" evidence="2">
    <location>
        <begin position="12"/>
        <end position="305"/>
    </location>
</feature>
<dbReference type="AlphaFoldDB" id="A0A975TX93"/>
<dbReference type="InterPro" id="IPR032466">
    <property type="entry name" value="Metal_Hydrolase"/>
</dbReference>
<evidence type="ECO:0000256" key="1">
    <source>
        <dbReference type="ARBA" id="ARBA00038310"/>
    </source>
</evidence>
<name>A0A975TX93_9RHOB</name>
<sequence>MDLRKRLPHGYIDAHHHVWAPDSRGDEIGYGWLRDIGAPKPFGDPTPIQRDYLMEEFLAEADVRPRASVHVQTDGALAHPVAETRFVQAEADRMEHTVKIVALVDLSADDLTRTLLAHAESRDFCGVRQIVARLDQRPDLSFAPRDYLSESKWANGLKVLEDRGLTFDLQMYPEQAEAALKAFSATPALTVIIDHALCPYDMTSPAGVDRWREAVQLMAGRANTFVKLSGFGMYDGDWTGSDWAASCIRFLLEQFGAERVMWGSNYPVEKLATDYETCAAIIAGQLNDVDREAVFLNTASTAYGIKLR</sequence>
<dbReference type="SUPFAM" id="SSF51556">
    <property type="entry name" value="Metallo-dependent hydrolases"/>
    <property type="match status" value="1"/>
</dbReference>
<evidence type="ECO:0000313" key="5">
    <source>
        <dbReference type="Proteomes" id="UP000693972"/>
    </source>
</evidence>
<keyword evidence="5" id="KW-1185">Reference proteome</keyword>
<dbReference type="Gene3D" id="3.20.20.140">
    <property type="entry name" value="Metal-dependent hydrolases"/>
    <property type="match status" value="1"/>
</dbReference>
<accession>A0A975TX93</accession>
<dbReference type="RefSeq" id="WP_257891990.1">
    <property type="nucleotide sequence ID" value="NZ_JAIMBW010000001.1"/>
</dbReference>
<proteinExistence type="inferred from homology"/>
<dbReference type="EMBL" id="CP078073">
    <property type="protein sequence ID" value="QXL88931.1"/>
    <property type="molecule type" value="Genomic_DNA"/>
</dbReference>
<evidence type="ECO:0000313" key="4">
    <source>
        <dbReference type="EMBL" id="QXL88931.1"/>
    </source>
</evidence>
<dbReference type="Proteomes" id="UP000693972">
    <property type="component" value="Unassembled WGS sequence"/>
</dbReference>
<evidence type="ECO:0000313" key="3">
    <source>
        <dbReference type="EMBL" id="MBY4892174.1"/>
    </source>
</evidence>